<reference evidence="5 6" key="1">
    <citation type="journal article" date="2022" name="ISME Commun">
        <title>Vulcanimicrobium alpinus gen. nov. sp. nov., the first cultivated representative of the candidate phylum 'Eremiobacterota', is a metabolically versatile aerobic anoxygenic phototroph.</title>
        <authorList>
            <person name="Yabe S."/>
            <person name="Muto K."/>
            <person name="Abe K."/>
            <person name="Yokota A."/>
            <person name="Staudigel H."/>
            <person name="Tebo B.M."/>
        </authorList>
    </citation>
    <scope>NUCLEOTIDE SEQUENCE [LARGE SCALE GENOMIC DNA]</scope>
    <source>
        <strain evidence="5 6">WC8-2</strain>
    </source>
</reference>
<organism evidence="5 6">
    <name type="scientific">Vulcanimicrobium alpinum</name>
    <dbReference type="NCBI Taxonomy" id="3016050"/>
    <lineage>
        <taxon>Bacteria</taxon>
        <taxon>Bacillati</taxon>
        <taxon>Vulcanimicrobiota</taxon>
        <taxon>Vulcanimicrobiia</taxon>
        <taxon>Vulcanimicrobiales</taxon>
        <taxon>Vulcanimicrobiaceae</taxon>
        <taxon>Vulcanimicrobium</taxon>
    </lineage>
</organism>
<dbReference type="FunFam" id="3.40.50.920:FF:000001">
    <property type="entry name" value="Pyruvate dehydrogenase E1 beta subunit"/>
    <property type="match status" value="1"/>
</dbReference>
<evidence type="ECO:0000256" key="3">
    <source>
        <dbReference type="ARBA" id="ARBA00023052"/>
    </source>
</evidence>
<evidence type="ECO:0000256" key="1">
    <source>
        <dbReference type="ARBA" id="ARBA00001964"/>
    </source>
</evidence>
<dbReference type="PANTHER" id="PTHR43257">
    <property type="entry name" value="PYRUVATE DEHYDROGENASE E1 COMPONENT BETA SUBUNIT"/>
    <property type="match status" value="1"/>
</dbReference>
<keyword evidence="3" id="KW-0786">Thiamine pyrophosphate</keyword>
<dbReference type="Gene3D" id="3.40.50.920">
    <property type="match status" value="1"/>
</dbReference>
<dbReference type="NCBIfam" id="NF006667">
    <property type="entry name" value="PRK09212.1"/>
    <property type="match status" value="1"/>
</dbReference>
<gene>
    <name evidence="5" type="ORF">WPS_10030</name>
</gene>
<dbReference type="RefSeq" id="WP_317996750.1">
    <property type="nucleotide sequence ID" value="NZ_AP025523.1"/>
</dbReference>
<dbReference type="InterPro" id="IPR033248">
    <property type="entry name" value="Transketolase_C"/>
</dbReference>
<keyword evidence="6" id="KW-1185">Reference proteome</keyword>
<dbReference type="CDD" id="cd07036">
    <property type="entry name" value="TPP_PYR_E1-PDHc-beta_like"/>
    <property type="match status" value="1"/>
</dbReference>
<dbReference type="SUPFAM" id="SSF52922">
    <property type="entry name" value="TK C-terminal domain-like"/>
    <property type="match status" value="1"/>
</dbReference>
<evidence type="ECO:0000259" key="4">
    <source>
        <dbReference type="SMART" id="SM00861"/>
    </source>
</evidence>
<evidence type="ECO:0000313" key="5">
    <source>
        <dbReference type="EMBL" id="BDE05727.1"/>
    </source>
</evidence>
<dbReference type="SUPFAM" id="SSF52518">
    <property type="entry name" value="Thiamin diphosphate-binding fold (THDP-binding)"/>
    <property type="match status" value="1"/>
</dbReference>
<dbReference type="Proteomes" id="UP001317532">
    <property type="component" value="Chromosome"/>
</dbReference>
<dbReference type="Gene3D" id="3.40.50.970">
    <property type="match status" value="1"/>
</dbReference>
<dbReference type="Pfam" id="PF02779">
    <property type="entry name" value="Transket_pyr"/>
    <property type="match status" value="1"/>
</dbReference>
<dbReference type="GO" id="GO:0016491">
    <property type="term" value="F:oxidoreductase activity"/>
    <property type="evidence" value="ECO:0007669"/>
    <property type="project" value="UniProtKB-KW"/>
</dbReference>
<dbReference type="InterPro" id="IPR005475">
    <property type="entry name" value="Transketolase-like_Pyr-bd"/>
</dbReference>
<evidence type="ECO:0000256" key="2">
    <source>
        <dbReference type="ARBA" id="ARBA00023002"/>
    </source>
</evidence>
<dbReference type="KEGG" id="vab:WPS_10030"/>
<sequence length="327" mass="35017">MATMTFSEATLAAMREEMRRDPTVFLMGEDIAKQGGIFGQFKGLPQEFGFDRVRDTPISEAALVGAGVGAALTGCRPVVDMHFADFITCAMDEVVNQAAKLRYMFGEQCRVPMTLRAPDGITKSAGSQHSQALEGWFVHTPGLEVVIPADAEDAKGLLKAAIRSDNPTLYFEHKALFPVKGAVPDDDFVIPLGKAKTMRDGRDVAIVTYGITVGRALEAATMLEADGIDATVINLRTVWPLDYDAIADAAARTHRVVVAHEAVKIGGVGAEIASFIGEACFDDLDGPVVRLGAAHVPVPFAPVLQEAVYPKAPAIADAARRLVRREL</sequence>
<evidence type="ECO:0000313" key="6">
    <source>
        <dbReference type="Proteomes" id="UP001317532"/>
    </source>
</evidence>
<dbReference type="Pfam" id="PF02780">
    <property type="entry name" value="Transketolase_C"/>
    <property type="match status" value="1"/>
</dbReference>
<dbReference type="SMART" id="SM00861">
    <property type="entry name" value="Transket_pyr"/>
    <property type="match status" value="1"/>
</dbReference>
<name>A0AAN2C9L2_UNVUL</name>
<dbReference type="FunFam" id="3.40.50.970:FF:000001">
    <property type="entry name" value="Pyruvate dehydrogenase E1 beta subunit"/>
    <property type="match status" value="1"/>
</dbReference>
<proteinExistence type="predicted"/>
<dbReference type="EMBL" id="AP025523">
    <property type="protein sequence ID" value="BDE05727.1"/>
    <property type="molecule type" value="Genomic_DNA"/>
</dbReference>
<dbReference type="InterPro" id="IPR009014">
    <property type="entry name" value="Transketo_C/PFOR_II"/>
</dbReference>
<protein>
    <submittedName>
        <fullName evidence="5">TPP-dependent acetoin dehydrogenase complex, E1 protein subunit beta</fullName>
    </submittedName>
</protein>
<dbReference type="AlphaFoldDB" id="A0AAN2C9L2"/>
<keyword evidence="2" id="KW-0560">Oxidoreductase</keyword>
<dbReference type="PANTHER" id="PTHR43257:SF2">
    <property type="entry name" value="PYRUVATE DEHYDROGENASE E1 COMPONENT SUBUNIT BETA"/>
    <property type="match status" value="1"/>
</dbReference>
<dbReference type="InterPro" id="IPR029061">
    <property type="entry name" value="THDP-binding"/>
</dbReference>
<accession>A0AAN2C9L2</accession>
<comment type="cofactor">
    <cofactor evidence="1">
        <name>thiamine diphosphate</name>
        <dbReference type="ChEBI" id="CHEBI:58937"/>
    </cofactor>
</comment>
<feature type="domain" description="Transketolase-like pyrimidine-binding" evidence="4">
    <location>
        <begin position="4"/>
        <end position="179"/>
    </location>
</feature>